<protein>
    <submittedName>
        <fullName evidence="1">Uncharacterized protein</fullName>
    </submittedName>
</protein>
<name>C5AXS7_METEA</name>
<evidence type="ECO:0000313" key="1">
    <source>
        <dbReference type="EMBL" id="ACS38980.1"/>
    </source>
</evidence>
<proteinExistence type="predicted"/>
<sequence>MVIAELMIPSAQFASPKIPSMPEPTPWGAFHEQRIYNRRRDIHAVYGGQQQGGHLHAQPARRHHRVHRFERRAAWLRGRLVA</sequence>
<keyword evidence="2" id="KW-1185">Reference proteome</keyword>
<dbReference type="AlphaFoldDB" id="C5AXS7"/>
<organism evidence="1 2">
    <name type="scientific">Methylorubrum extorquens (strain ATCC 14718 / DSM 1338 / JCM 2805 / NCIMB 9133 / AM1)</name>
    <name type="common">Methylobacterium extorquens</name>
    <dbReference type="NCBI Taxonomy" id="272630"/>
    <lineage>
        <taxon>Bacteria</taxon>
        <taxon>Pseudomonadati</taxon>
        <taxon>Pseudomonadota</taxon>
        <taxon>Alphaproteobacteria</taxon>
        <taxon>Hyphomicrobiales</taxon>
        <taxon>Methylobacteriaceae</taxon>
        <taxon>Methylorubrum</taxon>
    </lineage>
</organism>
<reference evidence="1 2" key="1">
    <citation type="journal article" date="2009" name="PLoS ONE">
        <title>Methylobacterium genome sequences: a reference blueprint to investigate microbial metabolism of C1 compounds from natural and industrial sources.</title>
        <authorList>
            <person name="Vuilleumier S."/>
            <person name="Chistoserdova L."/>
            <person name="Lee M.-C."/>
            <person name="Bringel F."/>
            <person name="Lajus A."/>
            <person name="Zhou Y."/>
            <person name="Gourion B."/>
            <person name="Barbe V."/>
            <person name="Chang J."/>
            <person name="Cruveiller S."/>
            <person name="Dossat C."/>
            <person name="Gillett W."/>
            <person name="Gruffaz C."/>
            <person name="Haugen E."/>
            <person name="Hourcade E."/>
            <person name="Levy R."/>
            <person name="Mangenot S."/>
            <person name="Muller E."/>
            <person name="Nadalig T."/>
            <person name="Pagni M."/>
            <person name="Penny C."/>
            <person name="Peyraud R."/>
            <person name="Robinson D.G."/>
            <person name="Roche D."/>
            <person name="Rouy Z."/>
            <person name="Saenampechek C."/>
            <person name="Salvignol G."/>
            <person name="Vallenet D."/>
            <person name="Wu Z."/>
            <person name="Marx C.J."/>
            <person name="Vorholt J.A."/>
            <person name="Olson M.V."/>
            <person name="Kaul R."/>
            <person name="Weissenbach J."/>
            <person name="Medigue C."/>
            <person name="Lidstrom M.E."/>
        </authorList>
    </citation>
    <scope>NUCLEOTIDE SEQUENCE [LARGE SCALE GENOMIC DNA]</scope>
    <source>
        <strain evidence="2">ATCC 14718 / DSM 1338 / JCM 2805 / NCIMB 9133 / AM1</strain>
    </source>
</reference>
<evidence type="ECO:0000313" key="2">
    <source>
        <dbReference type="Proteomes" id="UP000009081"/>
    </source>
</evidence>
<dbReference type="KEGG" id="mea:Mex_1p1101"/>
<accession>C5AXS7</accession>
<dbReference type="Proteomes" id="UP000009081">
    <property type="component" value="Chromosome"/>
</dbReference>
<dbReference type="EMBL" id="CP001510">
    <property type="protein sequence ID" value="ACS38980.1"/>
    <property type="molecule type" value="Genomic_DNA"/>
</dbReference>
<dbReference type="HOGENOM" id="CLU_2554332_0_0_5"/>
<gene>
    <name evidence="1" type="ordered locus">MexAM1_META1p1101</name>
</gene>